<dbReference type="EMBL" id="CP017641">
    <property type="protein sequence ID" value="APZ92269.1"/>
    <property type="molecule type" value="Genomic_DNA"/>
</dbReference>
<evidence type="ECO:0000313" key="3">
    <source>
        <dbReference type="Proteomes" id="UP000187735"/>
    </source>
</evidence>
<name>A0A1P8WE10_9PLAN</name>
<keyword evidence="3" id="KW-1185">Reference proteome</keyword>
<dbReference type="PANTHER" id="PTHR34818">
    <property type="entry name" value="PROTEIN BLI-3"/>
    <property type="match status" value="1"/>
</dbReference>
<protein>
    <submittedName>
        <fullName evidence="2">PPOX class probable F420-dependent enzyme</fullName>
    </submittedName>
</protein>
<organism evidence="2 3">
    <name type="scientific">Fuerstiella marisgermanici</name>
    <dbReference type="NCBI Taxonomy" id="1891926"/>
    <lineage>
        <taxon>Bacteria</taxon>
        <taxon>Pseudomonadati</taxon>
        <taxon>Planctomycetota</taxon>
        <taxon>Planctomycetia</taxon>
        <taxon>Planctomycetales</taxon>
        <taxon>Planctomycetaceae</taxon>
        <taxon>Fuerstiella</taxon>
    </lineage>
</organism>
<accession>A0A1P8WE10</accession>
<dbReference type="Pfam" id="PF16242">
    <property type="entry name" value="Pyrid_ox_like"/>
    <property type="match status" value="1"/>
</dbReference>
<dbReference type="RefSeq" id="WP_077023913.1">
    <property type="nucleotide sequence ID" value="NZ_CP017641.1"/>
</dbReference>
<feature type="domain" description="General stress protein FMN-binding split barrel" evidence="1">
    <location>
        <begin position="6"/>
        <end position="151"/>
    </location>
</feature>
<sequence>MTQSAQEQFHSQLTHFSNAMLVTRASDGQLRSRPMAVAEVEENSNVWFVTDFDAAKVDEIQADPQVCVVMQDSSRFLSLSGHGKIIRDRNKVEELWSEAWKVWFPEGKDDPSIVLLKVESTVGEFWDNSGLKGIQYLFEAGKAYLSGERPDTSESMNKKVTL</sequence>
<gene>
    <name evidence="2" type="ORF">Fuma_01879</name>
</gene>
<dbReference type="SUPFAM" id="SSF50475">
    <property type="entry name" value="FMN-binding split barrel"/>
    <property type="match status" value="1"/>
</dbReference>
<dbReference type="AlphaFoldDB" id="A0A1P8WE10"/>
<proteinExistence type="predicted"/>
<dbReference type="PANTHER" id="PTHR34818:SF1">
    <property type="entry name" value="PROTEIN BLI-3"/>
    <property type="match status" value="1"/>
</dbReference>
<reference evidence="2 3" key="1">
    <citation type="journal article" date="2016" name="Front. Microbiol.">
        <title>Fuerstia marisgermanicae gen. nov., sp. nov., an Unusual Member of the Phylum Planctomycetes from the German Wadden Sea.</title>
        <authorList>
            <person name="Kohn T."/>
            <person name="Heuer A."/>
            <person name="Jogler M."/>
            <person name="Vollmers J."/>
            <person name="Boedeker C."/>
            <person name="Bunk B."/>
            <person name="Rast P."/>
            <person name="Borchert D."/>
            <person name="Glockner I."/>
            <person name="Freese H.M."/>
            <person name="Klenk H.P."/>
            <person name="Overmann J."/>
            <person name="Kaster A.K."/>
            <person name="Rohde M."/>
            <person name="Wiegand S."/>
            <person name="Jogler C."/>
        </authorList>
    </citation>
    <scope>NUCLEOTIDE SEQUENCE [LARGE SCALE GENOMIC DNA]</scope>
    <source>
        <strain evidence="2 3">NH11</strain>
    </source>
</reference>
<dbReference type="InterPro" id="IPR038725">
    <property type="entry name" value="YdaG_split_barrel_FMN-bd"/>
</dbReference>
<dbReference type="OrthoDB" id="9795235at2"/>
<dbReference type="Gene3D" id="2.30.110.10">
    <property type="entry name" value="Electron Transport, Fmn-binding Protein, Chain A"/>
    <property type="match status" value="1"/>
</dbReference>
<dbReference type="InterPro" id="IPR012349">
    <property type="entry name" value="Split_barrel_FMN-bd"/>
</dbReference>
<evidence type="ECO:0000313" key="2">
    <source>
        <dbReference type="EMBL" id="APZ92269.1"/>
    </source>
</evidence>
<dbReference type="KEGG" id="fmr:Fuma_01879"/>
<evidence type="ECO:0000259" key="1">
    <source>
        <dbReference type="Pfam" id="PF16242"/>
    </source>
</evidence>
<dbReference type="STRING" id="1891926.Fuma_01879"/>
<dbReference type="InterPro" id="IPR052917">
    <property type="entry name" value="Stress-Dev_Protein"/>
</dbReference>
<dbReference type="Proteomes" id="UP000187735">
    <property type="component" value="Chromosome"/>
</dbReference>